<dbReference type="InterPro" id="IPR007235">
    <property type="entry name" value="Glyco_trans_28_C"/>
</dbReference>
<dbReference type="GO" id="GO:0051991">
    <property type="term" value="F:UDP-N-acetyl-D-glucosamine:N-acetylmuramoyl-L-alanyl-D-glutamyl-meso-2,6-diaminopimelyl-D-alanyl-D-alanine-diphosphoundecaprenol 4-beta-N-acetylglucosaminlytransferase activity"/>
    <property type="evidence" value="ECO:0007669"/>
    <property type="project" value="RHEA"/>
</dbReference>
<keyword evidence="9 10" id="KW-0961">Cell wall biogenesis/degradation</keyword>
<evidence type="ECO:0000256" key="6">
    <source>
        <dbReference type="ARBA" id="ARBA00022984"/>
    </source>
</evidence>
<feature type="binding site" evidence="10">
    <location>
        <begin position="10"/>
        <end position="12"/>
    </location>
    <ligand>
        <name>UDP-N-acetyl-alpha-D-glucosamine</name>
        <dbReference type="ChEBI" id="CHEBI:57705"/>
    </ligand>
</feature>
<dbReference type="EC" id="2.4.1.227" evidence="10"/>
<dbReference type="SUPFAM" id="SSF53756">
    <property type="entry name" value="UDP-Glycosyltransferase/glycogen phosphorylase"/>
    <property type="match status" value="1"/>
</dbReference>
<dbReference type="InterPro" id="IPR006009">
    <property type="entry name" value="GlcNAc_MurG"/>
</dbReference>
<feature type="binding site" evidence="10">
    <location>
        <position position="302"/>
    </location>
    <ligand>
        <name>UDP-N-acetyl-alpha-D-glucosamine</name>
        <dbReference type="ChEBI" id="CHEBI:57705"/>
    </ligand>
</feature>
<dbReference type="GO" id="GO:0071555">
    <property type="term" value="P:cell wall organization"/>
    <property type="evidence" value="ECO:0007669"/>
    <property type="project" value="UniProtKB-KW"/>
</dbReference>
<dbReference type="Pfam" id="PF04101">
    <property type="entry name" value="Glyco_tran_28_C"/>
    <property type="match status" value="1"/>
</dbReference>
<comment type="pathway">
    <text evidence="10">Cell wall biogenesis; peptidoglycan biosynthesis.</text>
</comment>
<feature type="binding site" evidence="10">
    <location>
        <position position="169"/>
    </location>
    <ligand>
        <name>UDP-N-acetyl-alpha-D-glucosamine</name>
        <dbReference type="ChEBI" id="CHEBI:57705"/>
    </ligand>
</feature>
<feature type="binding site" evidence="10">
    <location>
        <position position="198"/>
    </location>
    <ligand>
        <name>UDP-N-acetyl-alpha-D-glucosamine</name>
        <dbReference type="ChEBI" id="CHEBI:57705"/>
    </ligand>
</feature>
<evidence type="ECO:0000256" key="2">
    <source>
        <dbReference type="ARBA" id="ARBA00022618"/>
    </source>
</evidence>
<comment type="function">
    <text evidence="10">Cell wall formation. Catalyzes the transfer of a GlcNAc subunit on undecaprenyl-pyrophosphoryl-MurNAc-pentapeptide (lipid intermediate I) to form undecaprenyl-pyrophosphoryl-MurNAc-(pentapeptide)GlcNAc (lipid intermediate II).</text>
</comment>
<evidence type="ECO:0000256" key="5">
    <source>
        <dbReference type="ARBA" id="ARBA00022960"/>
    </source>
</evidence>
<comment type="catalytic activity">
    <reaction evidence="10">
        <text>di-trans,octa-cis-undecaprenyl diphospho-N-acetyl-alpha-D-muramoyl-L-alanyl-D-glutamyl-meso-2,6-diaminopimeloyl-D-alanyl-D-alanine + UDP-N-acetyl-alpha-D-glucosamine = di-trans,octa-cis-undecaprenyl diphospho-[N-acetyl-alpha-D-glucosaminyl-(1-&gt;4)]-N-acetyl-alpha-D-muramoyl-L-alanyl-D-glutamyl-meso-2,6-diaminopimeloyl-D-alanyl-D-alanine + UDP + H(+)</text>
        <dbReference type="Rhea" id="RHEA:31227"/>
        <dbReference type="ChEBI" id="CHEBI:15378"/>
        <dbReference type="ChEBI" id="CHEBI:57705"/>
        <dbReference type="ChEBI" id="CHEBI:58223"/>
        <dbReference type="ChEBI" id="CHEBI:61387"/>
        <dbReference type="ChEBI" id="CHEBI:61388"/>
        <dbReference type="EC" id="2.4.1.227"/>
    </reaction>
</comment>
<comment type="similarity">
    <text evidence="10">Belongs to the glycosyltransferase 28 family. MurG subfamily.</text>
</comment>
<keyword evidence="5 10" id="KW-0133">Cell shape</keyword>
<keyword evidence="8 10" id="KW-0131">Cell cycle</keyword>
<sequence>MKILFTGGGSGGHFYPIIAIAEEIRHIADRERLIAPSLYFMAPDPYDKGLLFNNDITYIHVPAGKLRRYLSLANVFDFFKTVWGILVALVTIFRIYPDVIVGKGGFGSFPVLIAAKLWSIPVIIHESDSVPGRVNQWAGKFAKRVAVSFAEAASFFPADKVAYVGNPVRHELLKTASVFPKDFTPEPGRKTILVIGGSLGSVTINEAIFKILPDLLTKYNIIHQTGKQNIAELIARASVTLQNHPHKDAYRPVGYIQANELSSIGQLVDLIISRSGSTIFEIALWKKPSILIPIADSNGDHQRENAYNYAQSGASSIIEEYNLTSTILRNEIEKLLGNDTKLAEMSERAGKFAKQDSAGVIAREIITMALKHEK</sequence>
<dbReference type="GO" id="GO:0009252">
    <property type="term" value="P:peptidoglycan biosynthetic process"/>
    <property type="evidence" value="ECO:0007669"/>
    <property type="project" value="UniProtKB-UniRule"/>
</dbReference>
<comment type="caution">
    <text evidence="13">The sequence shown here is derived from an EMBL/GenBank/DDBJ whole genome shotgun (WGS) entry which is preliminary data.</text>
</comment>
<name>A0A2H0KA73_9BACT</name>
<gene>
    <name evidence="10" type="primary">murG</name>
    <name evidence="13" type="ORF">COV91_05545</name>
</gene>
<organism evidence="13 14">
    <name type="scientific">Candidatus Taylorbacteria bacterium CG11_big_fil_rev_8_21_14_0_20_46_11</name>
    <dbReference type="NCBI Taxonomy" id="1975025"/>
    <lineage>
        <taxon>Bacteria</taxon>
        <taxon>Candidatus Tayloriibacteriota</taxon>
    </lineage>
</organism>
<dbReference type="GO" id="GO:0008360">
    <property type="term" value="P:regulation of cell shape"/>
    <property type="evidence" value="ECO:0007669"/>
    <property type="project" value="UniProtKB-KW"/>
</dbReference>
<dbReference type="PANTHER" id="PTHR21015:SF27">
    <property type="entry name" value="UDP-N-ACETYLGLUCOSAMINE--N-ACETYLMURAMYL-(PENTAPEPTIDE) PYROPHOSPHORYL-UNDECAPRENOL N-ACETYLGLUCOSAMINE TRANSFERASE"/>
    <property type="match status" value="1"/>
</dbReference>
<feature type="domain" description="Glycosyltransferase family 28 N-terminal" evidence="11">
    <location>
        <begin position="3"/>
        <end position="146"/>
    </location>
</feature>
<keyword evidence="6 10" id="KW-0573">Peptidoglycan synthesis</keyword>
<protein>
    <recommendedName>
        <fullName evidence="10">UDP-N-acetylglucosamine--N-acetylmuramyl-(pentapeptide) pyrophosphoryl-undecaprenol N-acetylglucosamine transferase</fullName>
        <ecNumber evidence="10">2.4.1.227</ecNumber>
    </recommendedName>
    <alternativeName>
        <fullName evidence="10">Undecaprenyl-PP-MurNAc-pentapeptide-UDPGlcNAc GlcNAc transferase</fullName>
    </alternativeName>
</protein>
<proteinExistence type="inferred from homology"/>
<dbReference type="GO" id="GO:0050511">
    <property type="term" value="F:undecaprenyldiphospho-muramoylpentapeptide beta-N-acetylglucosaminyltransferase activity"/>
    <property type="evidence" value="ECO:0007669"/>
    <property type="project" value="UniProtKB-UniRule"/>
</dbReference>
<dbReference type="AlphaFoldDB" id="A0A2H0KA73"/>
<dbReference type="GO" id="GO:0005975">
    <property type="term" value="P:carbohydrate metabolic process"/>
    <property type="evidence" value="ECO:0007669"/>
    <property type="project" value="InterPro"/>
</dbReference>
<accession>A0A2H0KA73</accession>
<evidence type="ECO:0000256" key="7">
    <source>
        <dbReference type="ARBA" id="ARBA00023136"/>
    </source>
</evidence>
<keyword evidence="7 10" id="KW-0472">Membrane</keyword>
<keyword evidence="1 10" id="KW-1003">Cell membrane</keyword>
<evidence type="ECO:0000256" key="8">
    <source>
        <dbReference type="ARBA" id="ARBA00023306"/>
    </source>
</evidence>
<evidence type="ECO:0000256" key="1">
    <source>
        <dbReference type="ARBA" id="ARBA00022475"/>
    </source>
</evidence>
<dbReference type="Gene3D" id="3.40.50.2000">
    <property type="entry name" value="Glycogen Phosphorylase B"/>
    <property type="match status" value="2"/>
</dbReference>
<evidence type="ECO:0000256" key="9">
    <source>
        <dbReference type="ARBA" id="ARBA00023316"/>
    </source>
</evidence>
<dbReference type="HAMAP" id="MF_00033">
    <property type="entry name" value="MurG"/>
    <property type="match status" value="1"/>
</dbReference>
<dbReference type="Pfam" id="PF03033">
    <property type="entry name" value="Glyco_transf_28"/>
    <property type="match status" value="1"/>
</dbReference>
<feature type="domain" description="Glycosyl transferase family 28 C-terminal" evidence="12">
    <location>
        <begin position="191"/>
        <end position="356"/>
    </location>
</feature>
<keyword evidence="4 10" id="KW-0808">Transferase</keyword>
<reference evidence="13 14" key="1">
    <citation type="submission" date="2017-09" db="EMBL/GenBank/DDBJ databases">
        <title>Depth-based differentiation of microbial function through sediment-hosted aquifers and enrichment of novel symbionts in the deep terrestrial subsurface.</title>
        <authorList>
            <person name="Probst A.J."/>
            <person name="Ladd B."/>
            <person name="Jarett J.K."/>
            <person name="Geller-Mcgrath D.E."/>
            <person name="Sieber C.M."/>
            <person name="Emerson J.B."/>
            <person name="Anantharaman K."/>
            <person name="Thomas B.C."/>
            <person name="Malmstrom R."/>
            <person name="Stieglmeier M."/>
            <person name="Klingl A."/>
            <person name="Woyke T."/>
            <person name="Ryan C.M."/>
            <person name="Banfield J.F."/>
        </authorList>
    </citation>
    <scope>NUCLEOTIDE SEQUENCE [LARGE SCALE GENOMIC DNA]</scope>
    <source>
        <strain evidence="13">CG11_big_fil_rev_8_21_14_0_20_46_11</strain>
    </source>
</reference>
<dbReference type="PANTHER" id="PTHR21015">
    <property type="entry name" value="UDP-N-ACETYLGLUCOSAMINE--N-ACETYLMURAMYL-(PENTAPEPTIDE) PYROPHOSPHORYL-UNDECAPRENOL N-ACETYLGLUCOSAMINE TRANSFERASE 1"/>
    <property type="match status" value="1"/>
</dbReference>
<evidence type="ECO:0000256" key="4">
    <source>
        <dbReference type="ARBA" id="ARBA00022679"/>
    </source>
</evidence>
<keyword evidence="2 10" id="KW-0132">Cell division</keyword>
<dbReference type="InterPro" id="IPR004276">
    <property type="entry name" value="GlycoTrans_28_N"/>
</dbReference>
<evidence type="ECO:0000259" key="12">
    <source>
        <dbReference type="Pfam" id="PF04101"/>
    </source>
</evidence>
<comment type="caution">
    <text evidence="10">Lacks conserved residue(s) required for the propagation of feature annotation.</text>
</comment>
<comment type="subcellular location">
    <subcellularLocation>
        <location evidence="10">Cell membrane</location>
        <topology evidence="10">Peripheral membrane protein</topology>
        <orientation evidence="10">Cytoplasmic side</orientation>
    </subcellularLocation>
</comment>
<evidence type="ECO:0000259" key="11">
    <source>
        <dbReference type="Pfam" id="PF03033"/>
    </source>
</evidence>
<dbReference type="Proteomes" id="UP000229342">
    <property type="component" value="Unassembled WGS sequence"/>
</dbReference>
<dbReference type="CDD" id="cd03785">
    <property type="entry name" value="GT28_MurG"/>
    <property type="match status" value="1"/>
</dbReference>
<evidence type="ECO:0000313" key="13">
    <source>
        <dbReference type="EMBL" id="PIQ68161.1"/>
    </source>
</evidence>
<evidence type="ECO:0000313" key="14">
    <source>
        <dbReference type="Proteomes" id="UP000229342"/>
    </source>
</evidence>
<dbReference type="GO" id="GO:0005886">
    <property type="term" value="C:plasma membrane"/>
    <property type="evidence" value="ECO:0007669"/>
    <property type="project" value="UniProtKB-SubCell"/>
</dbReference>
<dbReference type="UniPathway" id="UPA00219"/>
<keyword evidence="3 10" id="KW-0328">Glycosyltransferase</keyword>
<dbReference type="EMBL" id="PCVG01000076">
    <property type="protein sequence ID" value="PIQ68161.1"/>
    <property type="molecule type" value="Genomic_DNA"/>
</dbReference>
<dbReference type="GO" id="GO:0051301">
    <property type="term" value="P:cell division"/>
    <property type="evidence" value="ECO:0007669"/>
    <property type="project" value="UniProtKB-KW"/>
</dbReference>
<evidence type="ECO:0000256" key="3">
    <source>
        <dbReference type="ARBA" id="ARBA00022676"/>
    </source>
</evidence>
<evidence type="ECO:0000256" key="10">
    <source>
        <dbReference type="HAMAP-Rule" id="MF_00033"/>
    </source>
</evidence>